<accession>A0A2P2M8C2</accession>
<dbReference type="EMBL" id="GGEC01045931">
    <property type="protein sequence ID" value="MBX26415.1"/>
    <property type="molecule type" value="Transcribed_RNA"/>
</dbReference>
<organism evidence="2">
    <name type="scientific">Rhizophora mucronata</name>
    <name type="common">Asiatic mangrove</name>
    <dbReference type="NCBI Taxonomy" id="61149"/>
    <lineage>
        <taxon>Eukaryota</taxon>
        <taxon>Viridiplantae</taxon>
        <taxon>Streptophyta</taxon>
        <taxon>Embryophyta</taxon>
        <taxon>Tracheophyta</taxon>
        <taxon>Spermatophyta</taxon>
        <taxon>Magnoliopsida</taxon>
        <taxon>eudicotyledons</taxon>
        <taxon>Gunneridae</taxon>
        <taxon>Pentapetalae</taxon>
        <taxon>rosids</taxon>
        <taxon>fabids</taxon>
        <taxon>Malpighiales</taxon>
        <taxon>Rhizophoraceae</taxon>
        <taxon>Rhizophora</taxon>
    </lineage>
</organism>
<reference evidence="2" key="1">
    <citation type="submission" date="2018-02" db="EMBL/GenBank/DDBJ databases">
        <title>Rhizophora mucronata_Transcriptome.</title>
        <authorList>
            <person name="Meera S.P."/>
            <person name="Sreeshan A."/>
            <person name="Augustine A."/>
        </authorList>
    </citation>
    <scope>NUCLEOTIDE SEQUENCE</scope>
    <source>
        <tissue evidence="2">Leaf</tissue>
    </source>
</reference>
<feature type="region of interest" description="Disordered" evidence="1">
    <location>
        <begin position="1"/>
        <end position="35"/>
    </location>
</feature>
<proteinExistence type="predicted"/>
<sequence>MRAWSSLRIRSPDSGGPPSSTRDSSTPSRSSADLTVRKLQTKPNHVYVYLFVHPYFDWLDVAVSLTSFSL</sequence>
<feature type="compositionally biased region" description="Low complexity" evidence="1">
    <location>
        <begin position="12"/>
        <end position="31"/>
    </location>
</feature>
<protein>
    <submittedName>
        <fullName evidence="2">Uncharacterized protein</fullName>
    </submittedName>
</protein>
<name>A0A2P2M8C2_RHIMU</name>
<dbReference type="AlphaFoldDB" id="A0A2P2M8C2"/>
<evidence type="ECO:0000256" key="1">
    <source>
        <dbReference type="SAM" id="MobiDB-lite"/>
    </source>
</evidence>
<evidence type="ECO:0000313" key="2">
    <source>
        <dbReference type="EMBL" id="MBX26415.1"/>
    </source>
</evidence>